<evidence type="ECO:0000313" key="4">
    <source>
        <dbReference type="EMBL" id="SUO03300.1"/>
    </source>
</evidence>
<evidence type="ECO:0000313" key="2">
    <source>
        <dbReference type="EMBL" id="MDB7981945.1"/>
    </source>
</evidence>
<dbReference type="GeneID" id="77461155"/>
<reference evidence="4 5" key="1">
    <citation type="submission" date="2018-06" db="EMBL/GenBank/DDBJ databases">
        <authorList>
            <consortium name="Pathogen Informatics"/>
            <person name="Doyle S."/>
        </authorList>
    </citation>
    <scope>NUCLEOTIDE SEQUENCE [LARGE SCALE GENOMIC DNA]</scope>
    <source>
        <strain evidence="4 5">NCTC11087</strain>
    </source>
</reference>
<reference evidence="2" key="3">
    <citation type="submission" date="2023-01" db="EMBL/GenBank/DDBJ databases">
        <title>Human gut microbiome strain richness.</title>
        <authorList>
            <person name="Chen-Liaw A."/>
        </authorList>
    </citation>
    <scope>NUCLEOTIDE SEQUENCE</scope>
    <source>
        <strain evidence="2">D8_m1001271B151109d0_201107</strain>
    </source>
</reference>
<dbReference type="RefSeq" id="WP_022790639.1">
    <property type="nucleotide sequence ID" value="NZ_CALCIP010000014.1"/>
</dbReference>
<reference evidence="3 6" key="2">
    <citation type="submission" date="2018-08" db="EMBL/GenBank/DDBJ databases">
        <title>A genome reference for cultivated species of the human gut microbiota.</title>
        <authorList>
            <person name="Zou Y."/>
            <person name="Xue W."/>
            <person name="Luo G."/>
        </authorList>
    </citation>
    <scope>NUCLEOTIDE SEQUENCE [LARGE SCALE GENOMIC DNA]</scope>
    <source>
        <strain evidence="3 6">TF08-11</strain>
    </source>
</reference>
<evidence type="ECO:0000256" key="1">
    <source>
        <dbReference type="SAM" id="Phobius"/>
    </source>
</evidence>
<evidence type="ECO:0000313" key="6">
    <source>
        <dbReference type="Proteomes" id="UP000260721"/>
    </source>
</evidence>
<keyword evidence="1" id="KW-0472">Membrane</keyword>
<organism evidence="4 5">
    <name type="scientific">Faecalicoccus pleomorphus</name>
    <dbReference type="NCBI Taxonomy" id="1323"/>
    <lineage>
        <taxon>Bacteria</taxon>
        <taxon>Bacillati</taxon>
        <taxon>Bacillota</taxon>
        <taxon>Erysipelotrichia</taxon>
        <taxon>Erysipelotrichales</taxon>
        <taxon>Erysipelotrichaceae</taxon>
        <taxon>Faecalicoccus</taxon>
    </lineage>
</organism>
<sequence length="143" mass="17048">MDTIYVFIVIIILSVSFSIIKRLIRSYRLQQLLFALQEKNIGLFQKLVNSKINLILFPKYNLEYLRLNGYILEKNSEMIEEQFKVLNQYVLSKEQRKDLLLKKLTYYTTIKSEKAMETLKMISDFKDTDFLNKAQEIYAKLNS</sequence>
<dbReference type="EMBL" id="QUSK01000014">
    <property type="protein sequence ID" value="RGD76262.1"/>
    <property type="molecule type" value="Genomic_DNA"/>
</dbReference>
<dbReference type="EMBL" id="JAQLXO010000003">
    <property type="protein sequence ID" value="MDB7981945.1"/>
    <property type="molecule type" value="Genomic_DNA"/>
</dbReference>
<dbReference type="AlphaFoldDB" id="A0A380LL68"/>
<dbReference type="Proteomes" id="UP000255523">
    <property type="component" value="Unassembled WGS sequence"/>
</dbReference>
<dbReference type="Proteomes" id="UP001212981">
    <property type="component" value="Unassembled WGS sequence"/>
</dbReference>
<evidence type="ECO:0000313" key="5">
    <source>
        <dbReference type="Proteomes" id="UP000255523"/>
    </source>
</evidence>
<dbReference type="Proteomes" id="UP000260721">
    <property type="component" value="Unassembled WGS sequence"/>
</dbReference>
<gene>
    <name evidence="3" type="ORF">DXC78_07095</name>
    <name evidence="4" type="ORF">NCTC11087_00156</name>
    <name evidence="2" type="ORF">PND82_03820</name>
</gene>
<keyword evidence="1" id="KW-1133">Transmembrane helix</keyword>
<keyword evidence="1" id="KW-0812">Transmembrane</keyword>
<dbReference type="EMBL" id="UHFX01000003">
    <property type="protein sequence ID" value="SUO03300.1"/>
    <property type="molecule type" value="Genomic_DNA"/>
</dbReference>
<keyword evidence="5" id="KW-1185">Reference proteome</keyword>
<name>A0A380LL68_9FIRM</name>
<feature type="transmembrane region" description="Helical" evidence="1">
    <location>
        <begin position="6"/>
        <end position="24"/>
    </location>
</feature>
<evidence type="ECO:0000313" key="3">
    <source>
        <dbReference type="EMBL" id="RGD76262.1"/>
    </source>
</evidence>
<protein>
    <submittedName>
        <fullName evidence="4">Uncharacterized protein</fullName>
    </submittedName>
</protein>
<proteinExistence type="predicted"/>
<accession>A0A380LL68</accession>